<feature type="active site" description="Proton donor/acceptor" evidence="9">
    <location>
        <position position="500"/>
    </location>
</feature>
<dbReference type="PROSITE" id="PS52035">
    <property type="entry name" value="PEPTIDASE_M14"/>
    <property type="match status" value="2"/>
</dbReference>
<feature type="domain" description="Peptidase M14" evidence="11">
    <location>
        <begin position="1"/>
        <end position="131"/>
    </location>
</feature>
<evidence type="ECO:0000259" key="11">
    <source>
        <dbReference type="PROSITE" id="PS52035"/>
    </source>
</evidence>
<dbReference type="PANTHER" id="PTHR11532">
    <property type="entry name" value="PROTEASE M14 CARBOXYPEPTIDASE"/>
    <property type="match status" value="1"/>
</dbReference>
<dbReference type="SMART" id="SM00631">
    <property type="entry name" value="Zn_pept"/>
    <property type="match status" value="2"/>
</dbReference>
<name>A0A9P0E9Z7_NEZVI</name>
<evidence type="ECO:0000256" key="4">
    <source>
        <dbReference type="ARBA" id="ARBA00022670"/>
    </source>
</evidence>
<evidence type="ECO:0000256" key="9">
    <source>
        <dbReference type="PROSITE-ProRule" id="PRU01379"/>
    </source>
</evidence>
<dbReference type="PROSITE" id="PS00133">
    <property type="entry name" value="CARBOXYPEPT_ZN_2"/>
    <property type="match status" value="2"/>
</dbReference>
<dbReference type="Gene3D" id="3.40.630.10">
    <property type="entry name" value="Zn peptidases"/>
    <property type="match status" value="3"/>
</dbReference>
<keyword evidence="5" id="KW-0479">Metal-binding</keyword>
<comment type="cofactor">
    <cofactor evidence="1">
        <name>Zn(2+)</name>
        <dbReference type="ChEBI" id="CHEBI:29105"/>
    </cofactor>
</comment>
<evidence type="ECO:0000256" key="10">
    <source>
        <dbReference type="SAM" id="Phobius"/>
    </source>
</evidence>
<dbReference type="Pfam" id="PF13620">
    <property type="entry name" value="CarboxypepD_reg"/>
    <property type="match status" value="3"/>
</dbReference>
<dbReference type="OrthoDB" id="10249045at2759"/>
<feature type="active site" description="Proton donor/acceptor" evidence="9">
    <location>
        <position position="101"/>
    </location>
</feature>
<dbReference type="GO" id="GO:0016485">
    <property type="term" value="P:protein processing"/>
    <property type="evidence" value="ECO:0007669"/>
    <property type="project" value="TreeGrafter"/>
</dbReference>
<comment type="similarity">
    <text evidence="2 9">Belongs to the peptidase M14 family.</text>
</comment>
<dbReference type="GO" id="GO:0005615">
    <property type="term" value="C:extracellular space"/>
    <property type="evidence" value="ECO:0007669"/>
    <property type="project" value="TreeGrafter"/>
</dbReference>
<dbReference type="PANTHER" id="PTHR11532:SF62">
    <property type="entry name" value="CARBOXYPEPTIDASE D"/>
    <property type="match status" value="1"/>
</dbReference>
<keyword evidence="3" id="KW-0121">Carboxypeptidase</keyword>
<dbReference type="GO" id="GO:0004181">
    <property type="term" value="F:metallocarboxypeptidase activity"/>
    <property type="evidence" value="ECO:0007669"/>
    <property type="project" value="InterPro"/>
</dbReference>
<dbReference type="InterPro" id="IPR008969">
    <property type="entry name" value="CarboxyPept-like_regulatory"/>
</dbReference>
<keyword evidence="13" id="KW-1185">Reference proteome</keyword>
<dbReference type="Gene3D" id="2.60.40.1120">
    <property type="entry name" value="Carboxypeptidase-like, regulatory domain"/>
    <property type="match status" value="4"/>
</dbReference>
<evidence type="ECO:0000256" key="2">
    <source>
        <dbReference type="ARBA" id="ARBA00005988"/>
    </source>
</evidence>
<dbReference type="Proteomes" id="UP001152798">
    <property type="component" value="Chromosome 2"/>
</dbReference>
<evidence type="ECO:0000256" key="1">
    <source>
        <dbReference type="ARBA" id="ARBA00001947"/>
    </source>
</evidence>
<dbReference type="GO" id="GO:0006518">
    <property type="term" value="P:peptide metabolic process"/>
    <property type="evidence" value="ECO:0007669"/>
    <property type="project" value="TreeGrafter"/>
</dbReference>
<feature type="domain" description="Peptidase M14" evidence="11">
    <location>
        <begin position="237"/>
        <end position="530"/>
    </location>
</feature>
<dbReference type="GO" id="GO:0008270">
    <property type="term" value="F:zinc ion binding"/>
    <property type="evidence" value="ECO:0007669"/>
    <property type="project" value="InterPro"/>
</dbReference>
<keyword evidence="10" id="KW-0472">Membrane</keyword>
<sequence length="1161" mass="130418">MNWIYHNPFVLSGSLHGGSLVASYPFDSGTGKGYSASPDDQLFYQLSKLYAGKHPLMNSKHNCEGDKFIDGVTNGNNWYTVTGGMQDFNYLHSNCFEITLELSCCKYPEGSQLTTEWDNNKESLISFIEAAHWGVKGVVMGENNKPVEGAKIIINNIKHDVLTTARGEYWRLLLPGSYVMKVSAPSYATESREITVLKGVTLEENFSLKRITYKEATYKQQEIKVDKYGFLIPVDFKHHHYNELEQILLSLAAEYPSITRLYNIGKSVLGRQLFVLEITDLPGIHEPGEPEFKYVANMHGNEVIGREMLILLAQYLCQNYGSNKTVTEIVNSTRIHLLPSMNPDGYETSTEGDYGSVIGRANARNKDLNRNFPDQYRSSQDDIKLEPETEAIIQWLQSYPFVLSANLHGGALVANYPYDENNYNQIAGSPNLSPDQDVFSLLAKTYSYAHPRMHLLQKHCSYTNETFVDGITNGAAWYSVSGGMQDYNYIFASCMEITIEMGCFKYPPKDKLPKYWLENKEPLLTFMQQVHRGAKGFVRSTSGNPIYNATIEVEGIAKTMKTAKDGDFWRILTPGNYSITASAPGYVSETRTSIIVPDDVNGVSVNFTLLRDDPGAWSVEYDFSQASNIQPIENYLTDEEINKELISLDRNAPDLVQFFDSSLAFLKMSEHVASSNEHKLHVAVVGGLYRTEPSGRELALRLARHLFVGYKLHDPIIDRILKESIIYIIPSIDDVAMTDCYNTENITNQVVSNILSQSKSNIKAAAFLKILEELKFDLMISIESSGLGLRHSQEHDIIRSSVYDMLTETYKELRPGKVGKCSGSLTKITSVKQSLLEMLQHTFNVTALSAQIDCCSYILPTEIPNIWRRNLKPLVGLLHKAMQGIKGRVFDAMNNPMREAVVTLNESAAYTVGVTSNQALFKFTLPPGFYTLKILCPFHKTKFENVTVHEAAFTEVNIELESSHFTLPTVHTPLNKPGITGYVIDSNHHPVPHATIVIERKNVSYGVKENGAFWIPLPIGEYTAAVSAKGYSSSTKLVKINNNKPEQIIFDLVKLESVIGLPRFIFILLTVLIIILLSGVLLFCYMLCKPEKGRSGFSLVPQKPSLFEDDESDLFKTPIRGNTFKTVPYYDNSDIEEESSLSDEDIVDVLEIQQSLKKQYS</sequence>
<dbReference type="Pfam" id="PF00246">
    <property type="entry name" value="Peptidase_M14"/>
    <property type="match status" value="2"/>
</dbReference>
<evidence type="ECO:0000256" key="8">
    <source>
        <dbReference type="ARBA" id="ARBA00023180"/>
    </source>
</evidence>
<dbReference type="InterPro" id="IPR057247">
    <property type="entry name" value="CARBOXYPEPT_ZN_2"/>
</dbReference>
<dbReference type="InterPro" id="IPR057246">
    <property type="entry name" value="CARBOXYPEPT_ZN_1"/>
</dbReference>
<keyword evidence="10" id="KW-1133">Transmembrane helix</keyword>
<dbReference type="PROSITE" id="PS00132">
    <property type="entry name" value="CARBOXYPEPT_ZN_1"/>
    <property type="match status" value="1"/>
</dbReference>
<evidence type="ECO:0000313" key="12">
    <source>
        <dbReference type="EMBL" id="CAH1393560.1"/>
    </source>
</evidence>
<dbReference type="PRINTS" id="PR00765">
    <property type="entry name" value="CRBOXYPTASEA"/>
</dbReference>
<accession>A0A9P0E9Z7</accession>
<evidence type="ECO:0000313" key="13">
    <source>
        <dbReference type="Proteomes" id="UP001152798"/>
    </source>
</evidence>
<gene>
    <name evidence="12" type="ORF">NEZAVI_LOCUS4212</name>
</gene>
<dbReference type="FunFam" id="3.40.630.10:FF:000020">
    <property type="entry name" value="Carboxypeptidase D"/>
    <property type="match status" value="1"/>
</dbReference>
<dbReference type="InterPro" id="IPR050753">
    <property type="entry name" value="Peptidase_M14_domain"/>
</dbReference>
<dbReference type="AlphaFoldDB" id="A0A9P0E9Z7"/>
<keyword evidence="7" id="KW-0862">Zinc</keyword>
<keyword evidence="6" id="KW-0378">Hydrolase</keyword>
<organism evidence="12 13">
    <name type="scientific">Nezara viridula</name>
    <name type="common">Southern green stink bug</name>
    <name type="synonym">Cimex viridulus</name>
    <dbReference type="NCBI Taxonomy" id="85310"/>
    <lineage>
        <taxon>Eukaryota</taxon>
        <taxon>Metazoa</taxon>
        <taxon>Ecdysozoa</taxon>
        <taxon>Arthropoda</taxon>
        <taxon>Hexapoda</taxon>
        <taxon>Insecta</taxon>
        <taxon>Pterygota</taxon>
        <taxon>Neoptera</taxon>
        <taxon>Paraneoptera</taxon>
        <taxon>Hemiptera</taxon>
        <taxon>Heteroptera</taxon>
        <taxon>Panheteroptera</taxon>
        <taxon>Pentatomomorpha</taxon>
        <taxon>Pentatomoidea</taxon>
        <taxon>Pentatomidae</taxon>
        <taxon>Pentatominae</taxon>
        <taxon>Nezara</taxon>
    </lineage>
</organism>
<dbReference type="SUPFAM" id="SSF53187">
    <property type="entry name" value="Zn-dependent exopeptidases"/>
    <property type="match status" value="3"/>
</dbReference>
<protein>
    <recommendedName>
        <fullName evidence="11">Peptidase M14 domain-containing protein</fullName>
    </recommendedName>
</protein>
<dbReference type="CDD" id="cd03858">
    <property type="entry name" value="M14_CP_N-E_like"/>
    <property type="match status" value="1"/>
</dbReference>
<dbReference type="FunFam" id="2.60.40.1120:FF:000004">
    <property type="entry name" value="Carboxypeptidase E"/>
    <property type="match status" value="1"/>
</dbReference>
<reference evidence="12" key="1">
    <citation type="submission" date="2022-01" db="EMBL/GenBank/DDBJ databases">
        <authorList>
            <person name="King R."/>
        </authorList>
    </citation>
    <scope>NUCLEOTIDE SEQUENCE</scope>
</reference>
<feature type="transmembrane region" description="Helical" evidence="10">
    <location>
        <begin position="1064"/>
        <end position="1088"/>
    </location>
</feature>
<proteinExistence type="inferred from homology"/>
<keyword evidence="4" id="KW-0645">Protease</keyword>
<evidence type="ECO:0000256" key="5">
    <source>
        <dbReference type="ARBA" id="ARBA00022723"/>
    </source>
</evidence>
<dbReference type="InterPro" id="IPR000834">
    <property type="entry name" value="Peptidase_M14"/>
</dbReference>
<evidence type="ECO:0000256" key="6">
    <source>
        <dbReference type="ARBA" id="ARBA00022801"/>
    </source>
</evidence>
<dbReference type="EMBL" id="OV725078">
    <property type="protein sequence ID" value="CAH1393560.1"/>
    <property type="molecule type" value="Genomic_DNA"/>
</dbReference>
<keyword evidence="8" id="KW-0325">Glycoprotein</keyword>
<keyword evidence="10" id="KW-0812">Transmembrane</keyword>
<evidence type="ECO:0000256" key="7">
    <source>
        <dbReference type="ARBA" id="ARBA00022833"/>
    </source>
</evidence>
<evidence type="ECO:0000256" key="3">
    <source>
        <dbReference type="ARBA" id="ARBA00022645"/>
    </source>
</evidence>
<dbReference type="CDD" id="cd11308">
    <property type="entry name" value="Peptidase_M14NE-CP-C_like"/>
    <property type="match status" value="2"/>
</dbReference>
<dbReference type="SUPFAM" id="SSF49464">
    <property type="entry name" value="Carboxypeptidase regulatory domain-like"/>
    <property type="match status" value="4"/>
</dbReference>